<dbReference type="GO" id="GO:0006364">
    <property type="term" value="P:rRNA processing"/>
    <property type="evidence" value="ECO:0007669"/>
    <property type="project" value="InterPro"/>
</dbReference>
<reference evidence="8 9" key="1">
    <citation type="submission" date="2020-11" db="EMBL/GenBank/DDBJ databases">
        <title>Kefir isolates.</title>
        <authorList>
            <person name="Marcisauskas S."/>
            <person name="Kim Y."/>
            <person name="Blasche S."/>
        </authorList>
    </citation>
    <scope>NUCLEOTIDE SEQUENCE [LARGE SCALE GENOMIC DNA]</scope>
    <source>
        <strain evidence="8 9">KR</strain>
    </source>
</reference>
<dbReference type="GO" id="GO:0005730">
    <property type="term" value="C:nucleolus"/>
    <property type="evidence" value="ECO:0007669"/>
    <property type="project" value="UniProtKB-SubCell"/>
</dbReference>
<dbReference type="GO" id="GO:0003723">
    <property type="term" value="F:RNA binding"/>
    <property type="evidence" value="ECO:0007669"/>
    <property type="project" value="TreeGrafter"/>
</dbReference>
<feature type="compositionally biased region" description="Acidic residues" evidence="5">
    <location>
        <begin position="115"/>
        <end position="157"/>
    </location>
</feature>
<comment type="caution">
    <text evidence="8">The sequence shown here is derived from an EMBL/GenBank/DDBJ whole genome shotgun (WGS) entry which is preliminary data.</text>
</comment>
<dbReference type="Pfam" id="PF08159">
    <property type="entry name" value="NUC153"/>
    <property type="match status" value="1"/>
</dbReference>
<keyword evidence="9" id="KW-1185">Reference proteome</keyword>
<feature type="region of interest" description="Disordered" evidence="5">
    <location>
        <begin position="644"/>
        <end position="761"/>
    </location>
</feature>
<feature type="compositionally biased region" description="Low complexity" evidence="5">
    <location>
        <begin position="715"/>
        <end position="724"/>
    </location>
</feature>
<dbReference type="InterPro" id="IPR012580">
    <property type="entry name" value="NUC153"/>
</dbReference>
<dbReference type="OrthoDB" id="431825at2759"/>
<evidence type="ECO:0000256" key="2">
    <source>
        <dbReference type="ARBA" id="ARBA00009087"/>
    </source>
</evidence>
<keyword evidence="4" id="KW-0539">Nucleus</keyword>
<feature type="domain" description="ESF1 RRM" evidence="7">
    <location>
        <begin position="383"/>
        <end position="467"/>
    </location>
</feature>
<accession>A0A9P6VWG3</accession>
<evidence type="ECO:0000256" key="5">
    <source>
        <dbReference type="SAM" id="MobiDB-lite"/>
    </source>
</evidence>
<dbReference type="InterPro" id="IPR056750">
    <property type="entry name" value="RRM_ESF1"/>
</dbReference>
<dbReference type="AlphaFoldDB" id="A0A9P6VWG3"/>
<comment type="similarity">
    <text evidence="2">Belongs to the ESF1 family.</text>
</comment>
<evidence type="ECO:0000256" key="4">
    <source>
        <dbReference type="ARBA" id="ARBA00023242"/>
    </source>
</evidence>
<keyword evidence="3" id="KW-0175">Coiled coil</keyword>
<feature type="compositionally biased region" description="Basic residues" evidence="5">
    <location>
        <begin position="356"/>
        <end position="372"/>
    </location>
</feature>
<feature type="region of interest" description="Disordered" evidence="5">
    <location>
        <begin position="269"/>
        <end position="292"/>
    </location>
</feature>
<evidence type="ECO:0000313" key="8">
    <source>
        <dbReference type="EMBL" id="KAG0657758.1"/>
    </source>
</evidence>
<dbReference type="PANTHER" id="PTHR12202:SF0">
    <property type="entry name" value="ESF1 HOMOLOG"/>
    <property type="match status" value="1"/>
</dbReference>
<evidence type="ECO:0000256" key="1">
    <source>
        <dbReference type="ARBA" id="ARBA00004604"/>
    </source>
</evidence>
<feature type="compositionally biased region" description="Acidic residues" evidence="5">
    <location>
        <begin position="545"/>
        <end position="563"/>
    </location>
</feature>
<protein>
    <submittedName>
        <fullName evidence="8">Pre-rRNA-processing protein esf1</fullName>
    </submittedName>
</protein>
<evidence type="ECO:0000256" key="3">
    <source>
        <dbReference type="ARBA" id="ARBA00023054"/>
    </source>
</evidence>
<gene>
    <name evidence="8" type="primary">ESF1</name>
    <name evidence="8" type="ORF">C6P46_006225</name>
</gene>
<comment type="subcellular location">
    <subcellularLocation>
        <location evidence="1">Nucleus</location>
        <location evidence="1">Nucleolus</location>
    </subcellularLocation>
</comment>
<evidence type="ECO:0000313" key="9">
    <source>
        <dbReference type="Proteomes" id="UP000777482"/>
    </source>
</evidence>
<evidence type="ECO:0000259" key="6">
    <source>
        <dbReference type="Pfam" id="PF08159"/>
    </source>
</evidence>
<proteinExistence type="inferred from homology"/>
<feature type="region of interest" description="Disordered" evidence="5">
    <location>
        <begin position="867"/>
        <end position="905"/>
    </location>
</feature>
<dbReference type="InterPro" id="IPR039754">
    <property type="entry name" value="Esf1"/>
</dbReference>
<feature type="compositionally biased region" description="Acidic residues" evidence="5">
    <location>
        <begin position="225"/>
        <end position="241"/>
    </location>
</feature>
<sequence>MHFCPFYTSGVLLGRRGDKLEKEAVQLDASSTDDSPHFGWPYTVSLIELPGAAASRTKFTVDDRFKQLFEEGKATGKKSKFERKVDKYGRPLEKDSSVNDLKRYYRLASPSAAEEQQDGSEEEEDQQQEEEEKSGESGGEEDDGDDDNEDEAEEGDEATAGPSVVDYARGAVLLESSDEEELESDNESVSSSAEGSVTLGGRSARRRLSRSPSIDLSETEPSAFPDEDEAAQSDEEDEEDVDPTKRVALVNLDWDHLRASDLYRVLASSLSGSSVSAPPPKPNKGKKAVKDDVEDIKLSAKLSIAPGRLLSLRIYPSQFGRERMEREAIEGPPAEVLRAKGADSSGDENDDDKTLKLGRKSKSREKARRRKLGGMSDEEEDEFTAQDLVDEQVREGEEDYDTEALRKYQLERLRYYFAIATFDSASTAAHVVEQINGTEFERTANVFDMQYVPDETSFEDDPVHDEATEASIAAEGNSYQGLDFQTDALRHSKVKLTWDADDPHRKTKIQTYLAGVLDKSKQKGATKGRPKITEDDVAQYLASSSDEDDDDAEAEQGEDDFFEAAEPAEGAGDKGTKKLSKRDRLRGLLGLTSGSGTAGGDGEMEMTWDGEAAGGKKAKKAGAEGDMQITFAPALSERSAKQLDFAGDEHPETSIERYKRKEKERKERKKLERKARLEGRLDENGEPLTPSADVLAAQGDDAGFDDDFFADDGGDPFAAFDNGGADSGDEIGLPKKGKKEAAKLSKQERRAQREAEEKAAAEEQAKLGLLIGSDDEEDIFGADGAGEGGRHFDMRAVLKAEKNQGKKRKLKGKKAKAAQEQEVVQDNFKIDTTDDRFKSLHNDFDYAIDPSNPRYQKSRNMEALLAEGRKRRAEKTNKLREPVTTTEDRPARKRALPADTSDSLDKLVEAVKRKAGDTGGRGKRTKVDV</sequence>
<evidence type="ECO:0000259" key="7">
    <source>
        <dbReference type="Pfam" id="PF25121"/>
    </source>
</evidence>
<name>A0A9P6VWG3_RHOMI</name>
<dbReference type="Proteomes" id="UP000777482">
    <property type="component" value="Unassembled WGS sequence"/>
</dbReference>
<organism evidence="8 9">
    <name type="scientific">Rhodotorula mucilaginosa</name>
    <name type="common">Yeast</name>
    <name type="synonym">Rhodotorula rubra</name>
    <dbReference type="NCBI Taxonomy" id="5537"/>
    <lineage>
        <taxon>Eukaryota</taxon>
        <taxon>Fungi</taxon>
        <taxon>Dikarya</taxon>
        <taxon>Basidiomycota</taxon>
        <taxon>Pucciniomycotina</taxon>
        <taxon>Microbotryomycetes</taxon>
        <taxon>Sporidiobolales</taxon>
        <taxon>Sporidiobolaceae</taxon>
        <taxon>Rhodotorula</taxon>
    </lineage>
</organism>
<dbReference type="Pfam" id="PF25121">
    <property type="entry name" value="RRM_ESF1"/>
    <property type="match status" value="2"/>
</dbReference>
<feature type="compositionally biased region" description="Acidic residues" evidence="5">
    <location>
        <begin position="176"/>
        <end position="186"/>
    </location>
</feature>
<dbReference type="PANTHER" id="PTHR12202">
    <property type="entry name" value="ESF1 HOMOLOG"/>
    <property type="match status" value="1"/>
</dbReference>
<feature type="region of interest" description="Disordered" evidence="5">
    <location>
        <begin position="323"/>
        <end position="397"/>
    </location>
</feature>
<feature type="compositionally biased region" description="Basic and acidic residues" evidence="5">
    <location>
        <begin position="647"/>
        <end position="665"/>
    </location>
</feature>
<dbReference type="EMBL" id="PUHQ01000076">
    <property type="protein sequence ID" value="KAG0657758.1"/>
    <property type="molecule type" value="Genomic_DNA"/>
</dbReference>
<feature type="compositionally biased region" description="Basic and acidic residues" evidence="5">
    <location>
        <begin position="874"/>
        <end position="890"/>
    </location>
</feature>
<feature type="compositionally biased region" description="Basic and acidic residues" evidence="5">
    <location>
        <begin position="674"/>
        <end position="683"/>
    </location>
</feature>
<feature type="compositionally biased region" description="Acidic residues" evidence="5">
    <location>
        <begin position="376"/>
        <end position="397"/>
    </location>
</feature>
<feature type="compositionally biased region" description="Basic and acidic residues" evidence="5">
    <location>
        <begin position="739"/>
        <end position="761"/>
    </location>
</feature>
<feature type="region of interest" description="Disordered" evidence="5">
    <location>
        <begin position="109"/>
        <end position="245"/>
    </location>
</feature>
<feature type="domain" description="ESF1 RRM" evidence="7">
    <location>
        <begin position="244"/>
        <end position="369"/>
    </location>
</feature>
<feature type="domain" description="NUC153" evidence="6">
    <location>
        <begin position="834"/>
        <end position="862"/>
    </location>
</feature>
<feature type="compositionally biased region" description="Acidic residues" evidence="5">
    <location>
        <begin position="702"/>
        <end position="714"/>
    </location>
</feature>
<feature type="region of interest" description="Disordered" evidence="5">
    <location>
        <begin position="541"/>
        <end position="622"/>
    </location>
</feature>